<keyword evidence="9" id="KW-1185">Reference proteome</keyword>
<dbReference type="SMART" id="SM00342">
    <property type="entry name" value="HTH_ARAC"/>
    <property type="match status" value="1"/>
</dbReference>
<evidence type="ECO:0000259" key="7">
    <source>
        <dbReference type="PROSITE" id="PS01124"/>
    </source>
</evidence>
<feature type="domain" description="HTH araC/xylS-type" evidence="7">
    <location>
        <begin position="483"/>
        <end position="586"/>
    </location>
</feature>
<evidence type="ECO:0000256" key="4">
    <source>
        <dbReference type="SAM" id="Coils"/>
    </source>
</evidence>
<dbReference type="RefSeq" id="WP_344925156.1">
    <property type="nucleotide sequence ID" value="NZ_BAABCW010000002.1"/>
</dbReference>
<comment type="caution">
    <text evidence="8">The sequence shown here is derived from an EMBL/GenBank/DDBJ whole genome shotgun (WGS) entry which is preliminary data.</text>
</comment>
<evidence type="ECO:0000313" key="9">
    <source>
        <dbReference type="Proteomes" id="UP001500459"/>
    </source>
</evidence>
<dbReference type="PROSITE" id="PS00041">
    <property type="entry name" value="HTH_ARAC_FAMILY_1"/>
    <property type="match status" value="1"/>
</dbReference>
<dbReference type="InterPro" id="IPR019734">
    <property type="entry name" value="TPR_rpt"/>
</dbReference>
<keyword evidence="5" id="KW-0812">Transmembrane</keyword>
<keyword evidence="2" id="KW-0238">DNA-binding</keyword>
<feature type="chain" id="PRO_5047201424" description="HTH araC/xylS-type domain-containing protein" evidence="6">
    <location>
        <begin position="25"/>
        <end position="594"/>
    </location>
</feature>
<evidence type="ECO:0000256" key="6">
    <source>
        <dbReference type="SAM" id="SignalP"/>
    </source>
</evidence>
<dbReference type="InterPro" id="IPR020449">
    <property type="entry name" value="Tscrpt_reg_AraC-type_HTH"/>
</dbReference>
<dbReference type="SUPFAM" id="SSF48452">
    <property type="entry name" value="TPR-like"/>
    <property type="match status" value="2"/>
</dbReference>
<dbReference type="InterPro" id="IPR011990">
    <property type="entry name" value="TPR-like_helical_dom_sf"/>
</dbReference>
<keyword evidence="5" id="KW-1133">Transmembrane helix</keyword>
<organism evidence="8 9">
    <name type="scientific">Aquimarina addita</name>
    <dbReference type="NCBI Taxonomy" id="870485"/>
    <lineage>
        <taxon>Bacteria</taxon>
        <taxon>Pseudomonadati</taxon>
        <taxon>Bacteroidota</taxon>
        <taxon>Flavobacteriia</taxon>
        <taxon>Flavobacteriales</taxon>
        <taxon>Flavobacteriaceae</taxon>
        <taxon>Aquimarina</taxon>
    </lineage>
</organism>
<feature type="transmembrane region" description="Helical" evidence="5">
    <location>
        <begin position="398"/>
        <end position="418"/>
    </location>
</feature>
<proteinExistence type="predicted"/>
<keyword evidence="6" id="KW-0732">Signal</keyword>
<dbReference type="InterPro" id="IPR018060">
    <property type="entry name" value="HTH_AraC"/>
</dbReference>
<reference evidence="9" key="1">
    <citation type="journal article" date="2019" name="Int. J. Syst. Evol. Microbiol.">
        <title>The Global Catalogue of Microorganisms (GCM) 10K type strain sequencing project: providing services to taxonomists for standard genome sequencing and annotation.</title>
        <authorList>
            <consortium name="The Broad Institute Genomics Platform"/>
            <consortium name="The Broad Institute Genome Sequencing Center for Infectious Disease"/>
            <person name="Wu L."/>
            <person name="Ma J."/>
        </authorList>
    </citation>
    <scope>NUCLEOTIDE SEQUENCE [LARGE SCALE GENOMIC DNA]</scope>
    <source>
        <strain evidence="9">JCM 17106</strain>
    </source>
</reference>
<dbReference type="PROSITE" id="PS01124">
    <property type="entry name" value="HTH_ARAC_FAMILY_2"/>
    <property type="match status" value="1"/>
</dbReference>
<feature type="coiled-coil region" evidence="4">
    <location>
        <begin position="421"/>
        <end position="448"/>
    </location>
</feature>
<dbReference type="InterPro" id="IPR009057">
    <property type="entry name" value="Homeodomain-like_sf"/>
</dbReference>
<dbReference type="EMBL" id="BAABCW010000002">
    <property type="protein sequence ID" value="GAA4111437.1"/>
    <property type="molecule type" value="Genomic_DNA"/>
</dbReference>
<keyword evidence="3" id="KW-0804">Transcription</keyword>
<keyword evidence="5" id="KW-0472">Membrane</keyword>
<evidence type="ECO:0000256" key="2">
    <source>
        <dbReference type="ARBA" id="ARBA00023125"/>
    </source>
</evidence>
<accession>A0ABP7XCG5</accession>
<dbReference type="SMART" id="SM00028">
    <property type="entry name" value="TPR"/>
    <property type="match status" value="4"/>
</dbReference>
<protein>
    <recommendedName>
        <fullName evidence="7">HTH araC/xylS-type domain-containing protein</fullName>
    </recommendedName>
</protein>
<dbReference type="Gene3D" id="1.10.10.60">
    <property type="entry name" value="Homeodomain-like"/>
    <property type="match status" value="2"/>
</dbReference>
<keyword evidence="1" id="KW-0805">Transcription regulation</keyword>
<feature type="signal peptide" evidence="6">
    <location>
        <begin position="1"/>
        <end position="24"/>
    </location>
</feature>
<dbReference type="PRINTS" id="PR00032">
    <property type="entry name" value="HTHARAC"/>
</dbReference>
<dbReference type="PANTHER" id="PTHR43280">
    <property type="entry name" value="ARAC-FAMILY TRANSCRIPTIONAL REGULATOR"/>
    <property type="match status" value="1"/>
</dbReference>
<dbReference type="InterPro" id="IPR018062">
    <property type="entry name" value="HTH_AraC-typ_CS"/>
</dbReference>
<name>A0ABP7XCG5_9FLAO</name>
<dbReference type="Proteomes" id="UP001500459">
    <property type="component" value="Unassembled WGS sequence"/>
</dbReference>
<gene>
    <name evidence="8" type="ORF">GCM10022393_09130</name>
</gene>
<keyword evidence="4" id="KW-0175">Coiled coil</keyword>
<evidence type="ECO:0000256" key="1">
    <source>
        <dbReference type="ARBA" id="ARBA00023015"/>
    </source>
</evidence>
<dbReference type="Gene3D" id="1.25.40.10">
    <property type="entry name" value="Tetratricopeptide repeat domain"/>
    <property type="match status" value="2"/>
</dbReference>
<dbReference type="Pfam" id="PF12833">
    <property type="entry name" value="HTH_18"/>
    <property type="match status" value="1"/>
</dbReference>
<evidence type="ECO:0000313" key="8">
    <source>
        <dbReference type="EMBL" id="GAA4111437.1"/>
    </source>
</evidence>
<sequence length="594" mass="69342">MKSLYLLRCLYAVLTLFCFTFSYAQYPPDTLNYSTLIQKAKLQNNDGQLAKLHLGYYFLTTAKKPDSTLYFLKHLKNELPNWDDSYKAVYYNLKGRYFFDQSILDSAKVNFDKSLLIAKDLDLPILKANNYNSKAVIAVYGSNYKEGMNQMLKCHEILEKMQDHIGLSMNEYNLGMLYVFTKNYNRAKYYHYKSIKRLENIKAEPKEISMRYGALCNIYLNEKKIDSAQYCLNYIINNGDEKYNNYYYFKGRIALAKQQNDVAIDYFNKSITLMQDHGRNMEIATRLNKIAQAHLNLNKPKVTLEYLKKADSLIDSDSFVFLRRNQDSLYYVSYQLLGDNLNSLKYLKRYQNGVTKSLAANKIQEAGDIESKYQIKKKKVIIKNQEGIINNFKSKGKLFVTFSIGLVLIVLLILVVNYKSKVKLRKEKAVIETEYKKINSKNLDLEDKLRAVSLKIKENKELHINKRYQNSSLKEEQRQEFMEKILEIMATKRPYLDPKLTQNTLSEQLQISKHHFSEVININFGKNFYGFINLYRVEEAKKIINTDDKNLTMIAIAYNSGFNSKASFNRVFKEVTGITPSEYKKTFLPDSNVS</sequence>
<evidence type="ECO:0000256" key="3">
    <source>
        <dbReference type="ARBA" id="ARBA00023163"/>
    </source>
</evidence>
<evidence type="ECO:0000256" key="5">
    <source>
        <dbReference type="SAM" id="Phobius"/>
    </source>
</evidence>
<dbReference type="PANTHER" id="PTHR43280:SF29">
    <property type="entry name" value="ARAC-FAMILY TRANSCRIPTIONAL REGULATOR"/>
    <property type="match status" value="1"/>
</dbReference>
<dbReference type="SUPFAM" id="SSF46689">
    <property type="entry name" value="Homeodomain-like"/>
    <property type="match status" value="1"/>
</dbReference>